<dbReference type="InterPro" id="IPR050090">
    <property type="entry name" value="Tyrosine_recombinase_XerCD"/>
</dbReference>
<evidence type="ECO:0000256" key="4">
    <source>
        <dbReference type="ARBA" id="ARBA00023172"/>
    </source>
</evidence>
<reference evidence="9" key="2">
    <citation type="submission" date="2020-09" db="EMBL/GenBank/DDBJ databases">
        <authorList>
            <person name="Sun Q."/>
            <person name="Ohkuma M."/>
        </authorList>
    </citation>
    <scope>NUCLEOTIDE SEQUENCE</scope>
    <source>
        <strain evidence="9">JCM 3090</strain>
    </source>
</reference>
<dbReference type="Pfam" id="PF00589">
    <property type="entry name" value="Phage_integrase"/>
    <property type="match status" value="1"/>
</dbReference>
<dbReference type="Pfam" id="PF26003">
    <property type="entry name" value="Integrase_N_phage"/>
    <property type="match status" value="1"/>
</dbReference>
<dbReference type="GO" id="GO:0003677">
    <property type="term" value="F:DNA binding"/>
    <property type="evidence" value="ECO:0007669"/>
    <property type="project" value="UniProtKB-UniRule"/>
</dbReference>
<organism evidence="9 10">
    <name type="scientific">Pilimelia anulata</name>
    <dbReference type="NCBI Taxonomy" id="53371"/>
    <lineage>
        <taxon>Bacteria</taxon>
        <taxon>Bacillati</taxon>
        <taxon>Actinomycetota</taxon>
        <taxon>Actinomycetes</taxon>
        <taxon>Micromonosporales</taxon>
        <taxon>Micromonosporaceae</taxon>
        <taxon>Pilimelia</taxon>
    </lineage>
</organism>
<dbReference type="PANTHER" id="PTHR30349">
    <property type="entry name" value="PHAGE INTEGRASE-RELATED"/>
    <property type="match status" value="1"/>
</dbReference>
<dbReference type="AlphaFoldDB" id="A0A8J3B4Y2"/>
<feature type="domain" description="Tyr recombinase" evidence="7">
    <location>
        <begin position="169"/>
        <end position="363"/>
    </location>
</feature>
<evidence type="ECO:0000256" key="3">
    <source>
        <dbReference type="ARBA" id="ARBA00023125"/>
    </source>
</evidence>
<dbReference type="Gene3D" id="1.10.443.10">
    <property type="entry name" value="Intergrase catalytic core"/>
    <property type="match status" value="1"/>
</dbReference>
<dbReference type="SUPFAM" id="SSF56349">
    <property type="entry name" value="DNA breaking-rejoining enzymes"/>
    <property type="match status" value="1"/>
</dbReference>
<comment type="similarity">
    <text evidence="1">Belongs to the 'phage' integrase family.</text>
</comment>
<evidence type="ECO:0000256" key="1">
    <source>
        <dbReference type="ARBA" id="ARBA00008857"/>
    </source>
</evidence>
<dbReference type="Proteomes" id="UP000649739">
    <property type="component" value="Unassembled WGS sequence"/>
</dbReference>
<comment type="caution">
    <text evidence="9">The sequence shown here is derived from an EMBL/GenBank/DDBJ whole genome shotgun (WGS) entry which is preliminary data.</text>
</comment>
<evidence type="ECO:0000256" key="5">
    <source>
        <dbReference type="PROSITE-ProRule" id="PRU01248"/>
    </source>
</evidence>
<dbReference type="GO" id="GO:0006310">
    <property type="term" value="P:DNA recombination"/>
    <property type="evidence" value="ECO:0007669"/>
    <property type="project" value="UniProtKB-KW"/>
</dbReference>
<dbReference type="InterPro" id="IPR004107">
    <property type="entry name" value="Integrase_SAM-like_N"/>
</dbReference>
<dbReference type="InterPro" id="IPR058717">
    <property type="entry name" value="Phage_L5_Integrase_N"/>
</dbReference>
<dbReference type="Pfam" id="PF14659">
    <property type="entry name" value="Phage_int_SAM_3"/>
    <property type="match status" value="1"/>
</dbReference>
<accession>A0A8J3B4Y2</accession>
<evidence type="ECO:0000256" key="6">
    <source>
        <dbReference type="SAM" id="MobiDB-lite"/>
    </source>
</evidence>
<dbReference type="PROSITE" id="PS51900">
    <property type="entry name" value="CB"/>
    <property type="match status" value="1"/>
</dbReference>
<feature type="region of interest" description="Disordered" evidence="6">
    <location>
        <begin position="368"/>
        <end position="394"/>
    </location>
</feature>
<dbReference type="InterPro" id="IPR013762">
    <property type="entry name" value="Integrase-like_cat_sf"/>
</dbReference>
<name>A0A8J3B4Y2_9ACTN</name>
<dbReference type="GO" id="GO:0015074">
    <property type="term" value="P:DNA integration"/>
    <property type="evidence" value="ECO:0007669"/>
    <property type="project" value="UniProtKB-KW"/>
</dbReference>
<protein>
    <submittedName>
        <fullName evidence="9">Putative prophage phiRv2 integrase</fullName>
    </submittedName>
</protein>
<dbReference type="RefSeq" id="WP_189170220.1">
    <property type="nucleotide sequence ID" value="NZ_BMQB01000004.1"/>
</dbReference>
<evidence type="ECO:0000313" key="10">
    <source>
        <dbReference type="Proteomes" id="UP000649739"/>
    </source>
</evidence>
<feature type="domain" description="Core-binding (CB)" evidence="8">
    <location>
        <begin position="69"/>
        <end position="149"/>
    </location>
</feature>
<dbReference type="EMBL" id="BMQB01000004">
    <property type="protein sequence ID" value="GGJ93884.1"/>
    <property type="molecule type" value="Genomic_DNA"/>
</dbReference>
<evidence type="ECO:0000256" key="2">
    <source>
        <dbReference type="ARBA" id="ARBA00022908"/>
    </source>
</evidence>
<keyword evidence="10" id="KW-1185">Reference proteome</keyword>
<reference evidence="9" key="1">
    <citation type="journal article" date="2014" name="Int. J. Syst. Evol. Microbiol.">
        <title>Complete genome sequence of Corynebacterium casei LMG S-19264T (=DSM 44701T), isolated from a smear-ripened cheese.</title>
        <authorList>
            <consortium name="US DOE Joint Genome Institute (JGI-PGF)"/>
            <person name="Walter F."/>
            <person name="Albersmeier A."/>
            <person name="Kalinowski J."/>
            <person name="Ruckert C."/>
        </authorList>
    </citation>
    <scope>NUCLEOTIDE SEQUENCE</scope>
    <source>
        <strain evidence="9">JCM 3090</strain>
    </source>
</reference>
<feature type="compositionally biased region" description="Basic residues" evidence="6">
    <location>
        <begin position="1"/>
        <end position="12"/>
    </location>
</feature>
<feature type="compositionally biased region" description="Basic and acidic residues" evidence="6">
    <location>
        <begin position="377"/>
        <end position="394"/>
    </location>
</feature>
<dbReference type="InterPro" id="IPR044068">
    <property type="entry name" value="CB"/>
</dbReference>
<sequence>MANKPGRRRFGSVRKLPSDRWQARYQGPDGLTRTAPQTFESEKKAAKWLTLVEAEVIRGEWVAPEAGSILLDEYAPRWIAERKLSPRTRENYEDLYRLNIAAYLGNLALGAIRPATIRSWRKRILDDGRPEPQAVKAYCVLRAVLNTALKEDGIIRDNPCRIRGYDRYHTPERPTVGIVKVYELAGAMPDRFRALVLLAALSGLRWGELIALRRSDLDLTAGTVRVQRKLATLRSGKTEFGPPKTDSGVRTVALPESAVAALRTHFGAGFVHDGPDGLVFTGAKNALLRSGTWARAVAWRSTLDRLGFPKGFHFHDLRHTGNTLASTTGASTRELMHRMGHASMRAALIYQHATRERDAEIARGIDQRIARATGQRPVREETSPDGERVEPRGG</sequence>
<dbReference type="InterPro" id="IPR010998">
    <property type="entry name" value="Integrase_recombinase_N"/>
</dbReference>
<feature type="region of interest" description="Disordered" evidence="6">
    <location>
        <begin position="1"/>
        <end position="36"/>
    </location>
</feature>
<dbReference type="InterPro" id="IPR011010">
    <property type="entry name" value="DNA_brk_join_enz"/>
</dbReference>
<dbReference type="CDD" id="cd01189">
    <property type="entry name" value="INT_ICEBs1_C_like"/>
    <property type="match status" value="1"/>
</dbReference>
<gene>
    <name evidence="9" type="ORF">GCM10010123_24700</name>
</gene>
<proteinExistence type="inferred from homology"/>
<dbReference type="InterPro" id="IPR002104">
    <property type="entry name" value="Integrase_catalytic"/>
</dbReference>
<keyword evidence="2" id="KW-0229">DNA integration</keyword>
<evidence type="ECO:0000259" key="7">
    <source>
        <dbReference type="PROSITE" id="PS51898"/>
    </source>
</evidence>
<dbReference type="Gene3D" id="1.10.150.130">
    <property type="match status" value="1"/>
</dbReference>
<evidence type="ECO:0000259" key="8">
    <source>
        <dbReference type="PROSITE" id="PS51900"/>
    </source>
</evidence>
<keyword evidence="4" id="KW-0233">DNA recombination</keyword>
<dbReference type="PANTHER" id="PTHR30349:SF64">
    <property type="entry name" value="PROPHAGE INTEGRASE INTD-RELATED"/>
    <property type="match status" value="1"/>
</dbReference>
<keyword evidence="3 5" id="KW-0238">DNA-binding</keyword>
<dbReference type="PROSITE" id="PS51898">
    <property type="entry name" value="TYR_RECOMBINASE"/>
    <property type="match status" value="1"/>
</dbReference>
<evidence type="ECO:0000313" key="9">
    <source>
        <dbReference type="EMBL" id="GGJ93884.1"/>
    </source>
</evidence>